<comment type="caution">
    <text evidence="1">The sequence shown here is derived from an EMBL/GenBank/DDBJ whole genome shotgun (WGS) entry which is preliminary data.</text>
</comment>
<proteinExistence type="predicted"/>
<dbReference type="AlphaFoldDB" id="A0A166IQ74"/>
<protein>
    <submittedName>
        <fullName evidence="1">Uncharacterized protein</fullName>
    </submittedName>
</protein>
<dbReference type="Proteomes" id="UP000076519">
    <property type="component" value="Unassembled WGS sequence"/>
</dbReference>
<accession>A0A166IQ74</accession>
<evidence type="ECO:0000313" key="2">
    <source>
        <dbReference type="Proteomes" id="UP000076519"/>
    </source>
</evidence>
<reference evidence="1 2" key="1">
    <citation type="submission" date="2015-08" db="EMBL/GenBank/DDBJ databases">
        <title>Draft Genome Sequences of 11 Lactococcus lactis subspecies cremoris strains.</title>
        <authorList>
            <person name="Wels M."/>
            <person name="Backus L."/>
            <person name="Boekhorst J."/>
            <person name="Dijkstra A."/>
            <person name="Beerthuizen M."/>
            <person name="Siezen R."/>
            <person name="Bachmann H."/>
            <person name="Van Hijum S."/>
        </authorList>
    </citation>
    <scope>NUCLEOTIDE SEQUENCE [LARGE SCALE GENOMIC DNA]</scope>
    <source>
        <strain evidence="1 2">KW10</strain>
    </source>
</reference>
<evidence type="ECO:0000313" key="1">
    <source>
        <dbReference type="EMBL" id="KZK04743.1"/>
    </source>
</evidence>
<sequence length="47" mass="5225">MSIESANKRFVSLLTKLSVIKKVDLLLMEISVSISSVNKNFVSLLTK</sequence>
<dbReference type="EMBL" id="LIYF01000046">
    <property type="protein sequence ID" value="KZK04743.1"/>
    <property type="molecule type" value="Genomic_DNA"/>
</dbReference>
<dbReference type="PATRIC" id="fig|1359.32.peg.896"/>
<name>A0A166IQ74_LACLC</name>
<gene>
    <name evidence="1" type="ORF">AB996_2229</name>
</gene>
<dbReference type="RefSeq" id="WP_155723366.1">
    <property type="nucleotide sequence ID" value="NZ_LIYF01000046.1"/>
</dbReference>
<organism evidence="1 2">
    <name type="scientific">Lactococcus lactis subsp. cremoris</name>
    <name type="common">Streptococcus cremoris</name>
    <dbReference type="NCBI Taxonomy" id="1359"/>
    <lineage>
        <taxon>Bacteria</taxon>
        <taxon>Bacillati</taxon>
        <taxon>Bacillota</taxon>
        <taxon>Bacilli</taxon>
        <taxon>Lactobacillales</taxon>
        <taxon>Streptococcaceae</taxon>
        <taxon>Lactococcus</taxon>
    </lineage>
</organism>